<evidence type="ECO:0000313" key="1">
    <source>
        <dbReference type="EMBL" id="KAJ8897318.1"/>
    </source>
</evidence>
<comment type="caution">
    <text evidence="1">The sequence shown here is derived from an EMBL/GenBank/DDBJ whole genome shotgun (WGS) entry which is preliminary data.</text>
</comment>
<reference evidence="1 2" key="1">
    <citation type="submission" date="2023-02" db="EMBL/GenBank/DDBJ databases">
        <title>LHISI_Scaffold_Assembly.</title>
        <authorList>
            <person name="Stuart O.P."/>
            <person name="Cleave R."/>
            <person name="Magrath M.J.L."/>
            <person name="Mikheyev A.S."/>
        </authorList>
    </citation>
    <scope>NUCLEOTIDE SEQUENCE [LARGE SCALE GENOMIC DNA]</scope>
    <source>
        <strain evidence="1">Daus_M_001</strain>
        <tissue evidence="1">Leg muscle</tissue>
    </source>
</reference>
<name>A0ABQ9IKV0_9NEOP</name>
<proteinExistence type="predicted"/>
<accession>A0ABQ9IKV0</accession>
<evidence type="ECO:0000313" key="2">
    <source>
        <dbReference type="Proteomes" id="UP001159363"/>
    </source>
</evidence>
<dbReference type="EMBL" id="JARBHB010000001">
    <property type="protein sequence ID" value="KAJ8897318.1"/>
    <property type="molecule type" value="Genomic_DNA"/>
</dbReference>
<protein>
    <submittedName>
        <fullName evidence="1">Uncharacterized protein</fullName>
    </submittedName>
</protein>
<keyword evidence="2" id="KW-1185">Reference proteome</keyword>
<organism evidence="1 2">
    <name type="scientific">Dryococelus australis</name>
    <dbReference type="NCBI Taxonomy" id="614101"/>
    <lineage>
        <taxon>Eukaryota</taxon>
        <taxon>Metazoa</taxon>
        <taxon>Ecdysozoa</taxon>
        <taxon>Arthropoda</taxon>
        <taxon>Hexapoda</taxon>
        <taxon>Insecta</taxon>
        <taxon>Pterygota</taxon>
        <taxon>Neoptera</taxon>
        <taxon>Polyneoptera</taxon>
        <taxon>Phasmatodea</taxon>
        <taxon>Verophasmatodea</taxon>
        <taxon>Anareolatae</taxon>
        <taxon>Phasmatidae</taxon>
        <taxon>Eurycanthinae</taxon>
        <taxon>Dryococelus</taxon>
    </lineage>
</organism>
<dbReference type="PANTHER" id="PTHR47018">
    <property type="entry name" value="CXC DOMAIN-CONTAINING PROTEIN-RELATED"/>
    <property type="match status" value="1"/>
</dbReference>
<dbReference type="Proteomes" id="UP001159363">
    <property type="component" value="Chromosome 1"/>
</dbReference>
<sequence length="328" mass="36729">MLNRAKTDKVCNETCPVAGHEGLHDAFTFELDARVRTCARLVEDNDILGRLSAGDIVALEAKYHTSCLVQFYNKARKPKTGEFEPNNHEKSLHVFVLAELVMHTEEARANYETSPVSKLDDLADLYSNRLNQLGVQTVGRVHTTRLKQRVLAHLPDMRTYTKGRDTILEFNEDGGSSLMTVCEFDTGSDNDAVQLAHAALIVIRVMFREENPFTGFSPTCQQDSVQQLLLALVNMILDGTGINKDQVEDNSTAALKISHHLKFNSSCGGKKIHPLPSSYTDVTPVDNSFKKSNTLPASHVPLTRDGFVQHTHEEYLWLKTIYEELEDT</sequence>
<dbReference type="PANTHER" id="PTHR47018:SF1">
    <property type="entry name" value="TESMIN_TSO1-LIKE CXC DOMAIN-CONTAINING PROTEIN"/>
    <property type="match status" value="1"/>
</dbReference>
<gene>
    <name evidence="1" type="ORF">PR048_002664</name>
</gene>